<feature type="compositionally biased region" description="Polar residues" evidence="2">
    <location>
        <begin position="23"/>
        <end position="41"/>
    </location>
</feature>
<feature type="compositionally biased region" description="Polar residues" evidence="2">
    <location>
        <begin position="886"/>
        <end position="895"/>
    </location>
</feature>
<dbReference type="Pfam" id="PF00533">
    <property type="entry name" value="BRCT"/>
    <property type="match status" value="1"/>
</dbReference>
<dbReference type="PANTHER" id="PTHR13561">
    <property type="entry name" value="DNA REPLICATION REGULATOR DPB11-RELATED"/>
    <property type="match status" value="1"/>
</dbReference>
<protein>
    <recommendedName>
        <fullName evidence="3">BRCT domain-containing protein</fullName>
    </recommendedName>
</protein>
<feature type="compositionally biased region" description="Basic and acidic residues" evidence="2">
    <location>
        <begin position="860"/>
        <end position="877"/>
    </location>
</feature>
<dbReference type="GO" id="GO:0007095">
    <property type="term" value="P:mitotic G2 DNA damage checkpoint signaling"/>
    <property type="evidence" value="ECO:0007669"/>
    <property type="project" value="TreeGrafter"/>
</dbReference>
<feature type="compositionally biased region" description="Basic residues" evidence="2">
    <location>
        <begin position="1"/>
        <end position="13"/>
    </location>
</feature>
<feature type="region of interest" description="Disordered" evidence="2">
    <location>
        <begin position="986"/>
        <end position="1007"/>
    </location>
</feature>
<evidence type="ECO:0000256" key="2">
    <source>
        <dbReference type="SAM" id="MobiDB-lite"/>
    </source>
</evidence>
<keyword evidence="5" id="KW-1185">Reference proteome</keyword>
<dbReference type="AlphaFoldDB" id="A0AAD7XAG9"/>
<dbReference type="PANTHER" id="PTHR13561:SF20">
    <property type="entry name" value="DNA TOPOISOMERASE 2-BINDING PROTEIN 1"/>
    <property type="match status" value="1"/>
</dbReference>
<dbReference type="InterPro" id="IPR001357">
    <property type="entry name" value="BRCT_dom"/>
</dbReference>
<dbReference type="InterPro" id="IPR036420">
    <property type="entry name" value="BRCT_dom_sf"/>
</dbReference>
<evidence type="ECO:0000313" key="4">
    <source>
        <dbReference type="EMBL" id="KAJ8481504.1"/>
    </source>
</evidence>
<dbReference type="Gene3D" id="3.40.50.10190">
    <property type="entry name" value="BRCT domain"/>
    <property type="match status" value="4"/>
</dbReference>
<evidence type="ECO:0000256" key="1">
    <source>
        <dbReference type="ARBA" id="ARBA00022737"/>
    </source>
</evidence>
<comment type="caution">
    <text evidence="4">The sequence shown here is derived from an EMBL/GenBank/DDBJ whole genome shotgun (WGS) entry which is preliminary data.</text>
</comment>
<dbReference type="Pfam" id="PF12738">
    <property type="entry name" value="PTCB-BRCT"/>
    <property type="match status" value="2"/>
</dbReference>
<feature type="compositionally biased region" description="Low complexity" evidence="2">
    <location>
        <begin position="813"/>
        <end position="824"/>
    </location>
</feature>
<dbReference type="PROSITE" id="PS50172">
    <property type="entry name" value="BRCT"/>
    <property type="match status" value="3"/>
</dbReference>
<dbReference type="CDD" id="cd17731">
    <property type="entry name" value="BRCT_TopBP1_rpt2_like"/>
    <property type="match status" value="1"/>
</dbReference>
<gene>
    <name evidence="4" type="ORF">ONZ51_g5953</name>
</gene>
<proteinExistence type="predicted"/>
<dbReference type="GO" id="GO:0006270">
    <property type="term" value="P:DNA replication initiation"/>
    <property type="evidence" value="ECO:0007669"/>
    <property type="project" value="TreeGrafter"/>
</dbReference>
<feature type="region of interest" description="Disordered" evidence="2">
    <location>
        <begin position="1"/>
        <end position="47"/>
    </location>
</feature>
<feature type="compositionally biased region" description="Basic residues" evidence="2">
    <location>
        <begin position="1031"/>
        <end position="1046"/>
    </location>
</feature>
<feature type="domain" description="BRCT" evidence="3">
    <location>
        <begin position="575"/>
        <end position="651"/>
    </location>
</feature>
<sequence length="1046" mass="113154">MSFRRVNRSKKVPGVKLRPAAPSANQDLRTPESTWTHSSGLDSDEETTHADLCPRPFKGLVLCATGINDKTTLFKLALELGAQSMSDLTDKVTHLIAAEPGSAKYRCALANRIPIMHPSWITESHKIWLRGDDVDVEESVKQYRLPPFAGVVLCVSGIEDVNRRMEINREVTKGGGVYVKQIERPVRVTHLLCANTSDGESEKVRYAEKFNRMGEANIQIVWEDWFWDSLRFGGRFDEEAYKVSNPRPPPKQLPERPPHESGVIVDELGISSEIQNVQASADAEGLPPLPAAGPSSSPHEDEEEIASVKRVPNATLRLWQSILKPRGFEVQEGRLVRSPSKSQSRQDTSYRREPSPSSRALRRGSLKAGDGEPNAPASAISSFRRARSFAPAAKDVSTPLSRQPFKRAPTVTEGAIVGRNSSLSFLGRSVGSLQCAGGISSDIPIASTSAVAGPSTSREGSAVPDAIAVGSAGESVSQGARELFKGKRLRALGEARCANVRRAIEDCGGSWVGADDDDDSVDFIIVRLVSGSAIFRQEGDATERAKYRTECWLERCIFEERICAPEEHIAFVPLAVEAPIPGSEYMVVSYSGLEQSEACWIRRLLRALGIAHAPNFSRRTTHLLCPSGQGAKADKAREWGTPIVDMEWLAQIARTGDIPSTSLTEPAVQDGDNMDLQIDYAGEREVLMATQQPTKAPGRSSKGKEKFNDGGIVDITNEDGAPRAQSLSYYDPPAAGDHSVIEESESFGVPEMLLGKAAPSEPPDDSHNLSRAPTPLEPREGSAAPRRTQPADADVDAGLNPSIPTRLHDNRVPSSESPSPMRMPGICSPSTPKKVPHQAAMGLHENITSSLGKRPAGSFAREREQDDDVRRLRDAPLGKRARPLNRSRSNLSVASLTPGRLTPALSPAPAVHSRAASTTPVPPPAYEPELVPQLDVPGAQVHSAPSGDEADNSFIAADVPDSSHVTYADPKQYGAREQLKHLFDAQGGTKSPHESWNVDAESNSRDGMSIDVDEMTLPQLPDVVASAARRPAGRGRRGRARKGARA</sequence>
<reference evidence="4" key="1">
    <citation type="submission" date="2022-11" db="EMBL/GenBank/DDBJ databases">
        <title>Genome Sequence of Cubamyces cubensis.</title>
        <authorList>
            <person name="Buettner E."/>
        </authorList>
    </citation>
    <scope>NUCLEOTIDE SEQUENCE</scope>
    <source>
        <strain evidence="4">MPL-01</strain>
    </source>
</reference>
<feature type="region of interest" description="Disordered" evidence="2">
    <location>
        <begin position="283"/>
        <end position="308"/>
    </location>
</feature>
<keyword evidence="1" id="KW-0677">Repeat</keyword>
<dbReference type="EMBL" id="JAPEVG010000135">
    <property type="protein sequence ID" value="KAJ8481504.1"/>
    <property type="molecule type" value="Genomic_DNA"/>
</dbReference>
<evidence type="ECO:0000313" key="5">
    <source>
        <dbReference type="Proteomes" id="UP001215151"/>
    </source>
</evidence>
<evidence type="ECO:0000259" key="3">
    <source>
        <dbReference type="PROSITE" id="PS50172"/>
    </source>
</evidence>
<feature type="region of interest" description="Disordered" evidence="2">
    <location>
        <begin position="333"/>
        <end position="383"/>
    </location>
</feature>
<feature type="region of interest" description="Disordered" evidence="2">
    <location>
        <begin position="1021"/>
        <end position="1046"/>
    </location>
</feature>
<dbReference type="SUPFAM" id="SSF52113">
    <property type="entry name" value="BRCT domain"/>
    <property type="match status" value="3"/>
</dbReference>
<feature type="domain" description="BRCT" evidence="3">
    <location>
        <begin position="52"/>
        <end position="124"/>
    </location>
</feature>
<dbReference type="Proteomes" id="UP001215151">
    <property type="component" value="Unassembled WGS sequence"/>
</dbReference>
<feature type="domain" description="BRCT" evidence="3">
    <location>
        <begin position="143"/>
        <end position="243"/>
    </location>
</feature>
<feature type="region of interest" description="Disordered" evidence="2">
    <location>
        <begin position="240"/>
        <end position="260"/>
    </location>
</feature>
<dbReference type="GO" id="GO:0033314">
    <property type="term" value="P:mitotic DNA replication checkpoint signaling"/>
    <property type="evidence" value="ECO:0007669"/>
    <property type="project" value="TreeGrafter"/>
</dbReference>
<organism evidence="4 5">
    <name type="scientific">Trametes cubensis</name>
    <dbReference type="NCBI Taxonomy" id="1111947"/>
    <lineage>
        <taxon>Eukaryota</taxon>
        <taxon>Fungi</taxon>
        <taxon>Dikarya</taxon>
        <taxon>Basidiomycota</taxon>
        <taxon>Agaricomycotina</taxon>
        <taxon>Agaricomycetes</taxon>
        <taxon>Polyporales</taxon>
        <taxon>Polyporaceae</taxon>
        <taxon>Trametes</taxon>
    </lineage>
</organism>
<feature type="region of interest" description="Disordered" evidence="2">
    <location>
        <begin position="690"/>
        <end position="737"/>
    </location>
</feature>
<accession>A0AAD7XAG9</accession>
<name>A0AAD7XAG9_9APHY</name>
<dbReference type="SMART" id="SM00292">
    <property type="entry name" value="BRCT"/>
    <property type="match status" value="3"/>
</dbReference>
<feature type="region of interest" description="Disordered" evidence="2">
    <location>
        <begin position="754"/>
        <end position="961"/>
    </location>
</feature>
<dbReference type="InterPro" id="IPR059215">
    <property type="entry name" value="BRCT2_TopBP1-like"/>
</dbReference>